<dbReference type="InterPro" id="IPR038716">
    <property type="entry name" value="P1/P2_N_sf"/>
</dbReference>
<dbReference type="GO" id="GO:0022625">
    <property type="term" value="C:cytosolic large ribosomal subunit"/>
    <property type="evidence" value="ECO:0007669"/>
    <property type="project" value="InterPro"/>
</dbReference>
<evidence type="ECO:0000256" key="7">
    <source>
        <dbReference type="ARBA" id="ARBA00035443"/>
    </source>
</evidence>
<keyword evidence="4" id="KW-0687">Ribonucleoprotein</keyword>
<dbReference type="CDD" id="cd05833">
    <property type="entry name" value="Ribosomal_P2"/>
    <property type="match status" value="1"/>
</dbReference>
<dbReference type="GO" id="GO:0002182">
    <property type="term" value="P:cytoplasmic translational elongation"/>
    <property type="evidence" value="ECO:0007669"/>
    <property type="project" value="InterPro"/>
</dbReference>
<dbReference type="GO" id="GO:0003735">
    <property type="term" value="F:structural constituent of ribosome"/>
    <property type="evidence" value="ECO:0007669"/>
    <property type="project" value="InterPro"/>
</dbReference>
<evidence type="ECO:0000256" key="8">
    <source>
        <dbReference type="SAM" id="MobiDB-lite"/>
    </source>
</evidence>
<dbReference type="AlphaFoldDB" id="G5ATB4"/>
<evidence type="ECO:0000256" key="4">
    <source>
        <dbReference type="ARBA" id="ARBA00023274"/>
    </source>
</evidence>
<comment type="function">
    <text evidence="1">Plays an important role in the elongation step of protein synthesis.</text>
</comment>
<evidence type="ECO:0000256" key="5">
    <source>
        <dbReference type="ARBA" id="ARBA00023611"/>
    </source>
</evidence>
<keyword evidence="3 9" id="KW-0689">Ribosomal protein</keyword>
<dbReference type="EMBL" id="JH166867">
    <property type="protein sequence ID" value="EHB00275.1"/>
    <property type="molecule type" value="Genomic_DNA"/>
</dbReference>
<dbReference type="HAMAP" id="MF_01478">
    <property type="entry name" value="Ribosomal_L12_arch"/>
    <property type="match status" value="1"/>
</dbReference>
<evidence type="ECO:0000256" key="2">
    <source>
        <dbReference type="ARBA" id="ARBA00005436"/>
    </source>
</evidence>
<name>G5ATB4_HETGA</name>
<sequence length="102" mass="10507">MKATKQPSTKGIKKMLDRVGIEADNDQLNKVLSELGGKNIEDVITQGTGKLARAPADGAGAISVAGSAAPAFGSAPAAAEVKKEEEEESKEADDDMGFGLFD</sequence>
<evidence type="ECO:0000256" key="6">
    <source>
        <dbReference type="ARBA" id="ARBA00035301"/>
    </source>
</evidence>
<dbReference type="PANTHER" id="PTHR21141">
    <property type="entry name" value="60S ACIDIC RIBOSOMAL PROTEIN FAMILY MEMBER"/>
    <property type="match status" value="1"/>
</dbReference>
<evidence type="ECO:0000256" key="1">
    <source>
        <dbReference type="ARBA" id="ARBA00003362"/>
    </source>
</evidence>
<protein>
    <recommendedName>
        <fullName evidence="6">Large ribosomal subunit protein P2</fullName>
    </recommendedName>
    <alternativeName>
        <fullName evidence="7">60S acidic ribosomal protein P2</fullName>
    </alternativeName>
</protein>
<dbReference type="Gene3D" id="1.10.10.1410">
    <property type="match status" value="1"/>
</dbReference>
<proteinExistence type="inferred from homology"/>
<comment type="similarity">
    <text evidence="2">Belongs to the eukaryotic ribosomal protein P1/P2 family.</text>
</comment>
<evidence type="ECO:0000313" key="9">
    <source>
        <dbReference type="EMBL" id="EHB00275.1"/>
    </source>
</evidence>
<dbReference type="Pfam" id="PF00428">
    <property type="entry name" value="Ribosomal_60s"/>
    <property type="match status" value="1"/>
</dbReference>
<evidence type="ECO:0000313" key="10">
    <source>
        <dbReference type="Proteomes" id="UP000006813"/>
    </source>
</evidence>
<reference evidence="9 10" key="1">
    <citation type="journal article" date="2011" name="Nature">
        <title>Genome sequencing reveals insights into physiology and longevity of the naked mole rat.</title>
        <authorList>
            <person name="Kim E.B."/>
            <person name="Fang X."/>
            <person name="Fushan A.A."/>
            <person name="Huang Z."/>
            <person name="Lobanov A.V."/>
            <person name="Han L."/>
            <person name="Marino S.M."/>
            <person name="Sun X."/>
            <person name="Turanov A.A."/>
            <person name="Yang P."/>
            <person name="Yim S.H."/>
            <person name="Zhao X."/>
            <person name="Kasaikina M.V."/>
            <person name="Stoletzki N."/>
            <person name="Peng C."/>
            <person name="Polak P."/>
            <person name="Xiong Z."/>
            <person name="Kiezun A."/>
            <person name="Zhu Y."/>
            <person name="Chen Y."/>
            <person name="Kryukov G.V."/>
            <person name="Zhang Q."/>
            <person name="Peshkin L."/>
            <person name="Yang L."/>
            <person name="Bronson R.T."/>
            <person name="Buffenstein R."/>
            <person name="Wang B."/>
            <person name="Han C."/>
            <person name="Li Q."/>
            <person name="Chen L."/>
            <person name="Zhao W."/>
            <person name="Sunyaev S.R."/>
            <person name="Park T.J."/>
            <person name="Zhang G."/>
            <person name="Wang J."/>
            <person name="Gladyshev V.N."/>
        </authorList>
    </citation>
    <scope>NUCLEOTIDE SEQUENCE [LARGE SCALE GENOMIC DNA]</scope>
</reference>
<accession>G5ATB4</accession>
<comment type="subunit">
    <text evidence="5">Heterodimer with RPLP1 at the lateral ribosomal stalk of the large ribosomal subunit.</text>
</comment>
<organism evidence="9 10">
    <name type="scientific">Heterocephalus glaber</name>
    <name type="common">Naked mole rat</name>
    <dbReference type="NCBI Taxonomy" id="10181"/>
    <lineage>
        <taxon>Eukaryota</taxon>
        <taxon>Metazoa</taxon>
        <taxon>Chordata</taxon>
        <taxon>Craniata</taxon>
        <taxon>Vertebrata</taxon>
        <taxon>Euteleostomi</taxon>
        <taxon>Mammalia</taxon>
        <taxon>Eutheria</taxon>
        <taxon>Euarchontoglires</taxon>
        <taxon>Glires</taxon>
        <taxon>Rodentia</taxon>
        <taxon>Hystricomorpha</taxon>
        <taxon>Bathyergidae</taxon>
        <taxon>Heterocephalus</taxon>
    </lineage>
</organism>
<gene>
    <name evidence="9" type="ORF">GW7_01170</name>
</gene>
<dbReference type="InterPro" id="IPR027534">
    <property type="entry name" value="Ribosomal_P1/P2"/>
</dbReference>
<feature type="compositionally biased region" description="Acidic residues" evidence="8">
    <location>
        <begin position="85"/>
        <end position="96"/>
    </location>
</feature>
<dbReference type="Proteomes" id="UP000006813">
    <property type="component" value="Unassembled WGS sequence"/>
</dbReference>
<dbReference type="PANTHER" id="PTHR21141:SF5">
    <property type="entry name" value="LARGE RIBOSOMAL SUBUNIT PROTEIN P2"/>
    <property type="match status" value="1"/>
</dbReference>
<dbReference type="InterPro" id="IPR044076">
    <property type="entry name" value="Ribosomal_P2"/>
</dbReference>
<dbReference type="STRING" id="10181.G5ATB4"/>
<evidence type="ECO:0000256" key="3">
    <source>
        <dbReference type="ARBA" id="ARBA00022980"/>
    </source>
</evidence>
<feature type="region of interest" description="Disordered" evidence="8">
    <location>
        <begin position="73"/>
        <end position="102"/>
    </location>
</feature>
<dbReference type="InParanoid" id="G5ATB4"/>
<dbReference type="FunFam" id="1.10.10.1410:FF:000002">
    <property type="entry name" value="60S acidic ribosomal protein P2"/>
    <property type="match status" value="1"/>
</dbReference>